<organism evidence="2">
    <name type="scientific">mine drainage metagenome</name>
    <dbReference type="NCBI Taxonomy" id="410659"/>
    <lineage>
        <taxon>unclassified sequences</taxon>
        <taxon>metagenomes</taxon>
        <taxon>ecological metagenomes</taxon>
    </lineage>
</organism>
<proteinExistence type="predicted"/>
<gene>
    <name evidence="2" type="ORF">B1B_03186</name>
</gene>
<feature type="region of interest" description="Disordered" evidence="1">
    <location>
        <begin position="229"/>
        <end position="257"/>
    </location>
</feature>
<evidence type="ECO:0000313" key="2">
    <source>
        <dbReference type="EMBL" id="EQD73506.1"/>
    </source>
</evidence>
<reference evidence="2" key="1">
    <citation type="submission" date="2013-08" db="EMBL/GenBank/DDBJ databases">
        <authorList>
            <person name="Mendez C."/>
            <person name="Richter M."/>
            <person name="Ferrer M."/>
            <person name="Sanchez J."/>
        </authorList>
    </citation>
    <scope>NUCLEOTIDE SEQUENCE</scope>
</reference>
<feature type="non-terminal residue" evidence="2">
    <location>
        <position position="1"/>
    </location>
</feature>
<comment type="caution">
    <text evidence="2">The sequence shown here is derived from an EMBL/GenBank/DDBJ whole genome shotgun (WGS) entry which is preliminary data.</text>
</comment>
<sequence>DLQPIRLAPLWTVTFVERGLPNGTAWQVGVETSEGFAQSNGTGPTIVQTWPSGQYLVEANSANGTFGLASIAVITVSGANRTETLTLYRLFSLSVQAVHFPGGAFWTITVWNPQGSWIDLGNVADFPADRLPVGAYNFTVGPPPGYVASPASGVVDLVQNVTVEIAFGPVGAIGSVAGSVQPATGTQLWIEGRAIALGAGGIVQRLATVRAIRRRGDGPGLPAVLQQHLGRERPDDRTPHRAHGDPLGTGRHDRPLR</sequence>
<evidence type="ECO:0008006" key="3">
    <source>
        <dbReference type="Google" id="ProtNLM"/>
    </source>
</evidence>
<reference evidence="2" key="2">
    <citation type="journal article" date="2014" name="ISME J.">
        <title>Microbial stratification in low pH oxic and suboxic macroscopic growths along an acid mine drainage.</title>
        <authorList>
            <person name="Mendez-Garcia C."/>
            <person name="Mesa V."/>
            <person name="Sprenger R.R."/>
            <person name="Richter M."/>
            <person name="Diez M.S."/>
            <person name="Solano J."/>
            <person name="Bargiela R."/>
            <person name="Golyshina O.V."/>
            <person name="Manteca A."/>
            <person name="Ramos J.L."/>
            <person name="Gallego J.R."/>
            <person name="Llorente I."/>
            <person name="Martins Dos Santos V.A."/>
            <person name="Jensen O.N."/>
            <person name="Pelaez A.I."/>
            <person name="Sanchez J."/>
            <person name="Ferrer M."/>
        </authorList>
    </citation>
    <scope>NUCLEOTIDE SEQUENCE</scope>
</reference>
<evidence type="ECO:0000256" key="1">
    <source>
        <dbReference type="SAM" id="MobiDB-lite"/>
    </source>
</evidence>
<protein>
    <recommendedName>
        <fullName evidence="3">Thermopsin</fullName>
    </recommendedName>
</protein>
<feature type="non-terminal residue" evidence="2">
    <location>
        <position position="257"/>
    </location>
</feature>
<accession>T1BKN4</accession>
<dbReference type="AlphaFoldDB" id="T1BKN4"/>
<dbReference type="EMBL" id="AUZY01001939">
    <property type="protein sequence ID" value="EQD73506.1"/>
    <property type="molecule type" value="Genomic_DNA"/>
</dbReference>
<name>T1BKN4_9ZZZZ</name>